<dbReference type="PROSITE" id="PS00101">
    <property type="entry name" value="HEXAPEP_TRANSFERASES"/>
    <property type="match status" value="1"/>
</dbReference>
<dbReference type="OrthoDB" id="2643438at2"/>
<dbReference type="RefSeq" id="WP_128497905.1">
    <property type="nucleotide sequence ID" value="NZ_RZNC01000001.1"/>
</dbReference>
<name>A0A3S4E899_9MICO</name>
<dbReference type="EMBL" id="RZNC01000001">
    <property type="protein sequence ID" value="RWZ68640.1"/>
    <property type="molecule type" value="Genomic_DNA"/>
</dbReference>
<dbReference type="Proteomes" id="UP000288603">
    <property type="component" value="Unassembled WGS sequence"/>
</dbReference>
<dbReference type="SUPFAM" id="SSF51161">
    <property type="entry name" value="Trimeric LpxA-like enzymes"/>
    <property type="match status" value="1"/>
</dbReference>
<protein>
    <submittedName>
        <fullName evidence="3">Acetyltransferase</fullName>
    </submittedName>
</protein>
<evidence type="ECO:0000256" key="1">
    <source>
        <dbReference type="ARBA" id="ARBA00022679"/>
    </source>
</evidence>
<dbReference type="GO" id="GO:0016740">
    <property type="term" value="F:transferase activity"/>
    <property type="evidence" value="ECO:0007669"/>
    <property type="project" value="UniProtKB-KW"/>
</dbReference>
<evidence type="ECO:0000256" key="2">
    <source>
        <dbReference type="ARBA" id="ARBA00022737"/>
    </source>
</evidence>
<dbReference type="InterPro" id="IPR011004">
    <property type="entry name" value="Trimer_LpxA-like_sf"/>
</dbReference>
<dbReference type="Gene3D" id="2.160.10.10">
    <property type="entry name" value="Hexapeptide repeat proteins"/>
    <property type="match status" value="1"/>
</dbReference>
<dbReference type="Pfam" id="PF00132">
    <property type="entry name" value="Hexapep"/>
    <property type="match status" value="1"/>
</dbReference>
<dbReference type="InterPro" id="IPR018357">
    <property type="entry name" value="Hexapep_transf_CS"/>
</dbReference>
<accession>A0A3S4E899</accession>
<keyword evidence="2" id="KW-0677">Repeat</keyword>
<comment type="caution">
    <text evidence="3">The sequence shown here is derived from an EMBL/GenBank/DDBJ whole genome shotgun (WGS) entry which is preliminary data.</text>
</comment>
<gene>
    <name evidence="3" type="ORF">ELQ92_05420</name>
</gene>
<dbReference type="PANTHER" id="PTHR43300:SF11">
    <property type="entry name" value="ACETYLTRANSFERASE RV3034C-RELATED"/>
    <property type="match status" value="1"/>
</dbReference>
<keyword evidence="4" id="KW-1185">Reference proteome</keyword>
<evidence type="ECO:0000313" key="4">
    <source>
        <dbReference type="Proteomes" id="UP000288603"/>
    </source>
</evidence>
<evidence type="ECO:0000313" key="3">
    <source>
        <dbReference type="EMBL" id="RWZ68640.1"/>
    </source>
</evidence>
<dbReference type="AlphaFoldDB" id="A0A3S4E899"/>
<organism evidence="3 4">
    <name type="scientific">Labedella populi</name>
    <dbReference type="NCBI Taxonomy" id="2498850"/>
    <lineage>
        <taxon>Bacteria</taxon>
        <taxon>Bacillati</taxon>
        <taxon>Actinomycetota</taxon>
        <taxon>Actinomycetes</taxon>
        <taxon>Micrococcales</taxon>
        <taxon>Microbacteriaceae</taxon>
        <taxon>Labedella</taxon>
    </lineage>
</organism>
<dbReference type="Pfam" id="PF14602">
    <property type="entry name" value="Hexapep_2"/>
    <property type="match status" value="1"/>
</dbReference>
<proteinExistence type="predicted"/>
<reference evidence="3 4" key="1">
    <citation type="submission" date="2018-12" db="EMBL/GenBank/DDBJ databases">
        <authorList>
            <person name="Li F."/>
        </authorList>
    </citation>
    <scope>NUCLEOTIDE SEQUENCE [LARGE SCALE GENOMIC DNA]</scope>
    <source>
        <strain evidence="3 4">8H24J-4-2</strain>
    </source>
</reference>
<keyword evidence="1 3" id="KW-0808">Transferase</keyword>
<sequence>MTTERGRLSRVPGGKHIRAVWQSWQRRKAVQGRVTLGRDVRIGSGTVIRSLHGLDISEGVAIGRNCTIEVSGSIGHKTVIAANVGIVGKVDHATDEVGRAILDSTWVGDRALLPTDVVTIGEDVWIGYGAIVLSGVAIGPGAIVAAGAVVVHDVDAFTIVGGNPAHKLAERFTPDQRIDHLEALRLARSRDTAPRRTRRD</sequence>
<dbReference type="PANTHER" id="PTHR43300">
    <property type="entry name" value="ACETYLTRANSFERASE"/>
    <property type="match status" value="1"/>
</dbReference>
<dbReference type="InterPro" id="IPR001451">
    <property type="entry name" value="Hexapep"/>
</dbReference>
<dbReference type="InterPro" id="IPR050179">
    <property type="entry name" value="Trans_hexapeptide_repeat"/>
</dbReference>